<feature type="transmembrane region" description="Helical" evidence="4">
    <location>
        <begin position="754"/>
        <end position="781"/>
    </location>
</feature>
<dbReference type="PANTHER" id="PTHR43520">
    <property type="entry name" value="ATP7, ISOFORM B"/>
    <property type="match status" value="1"/>
</dbReference>
<reference evidence="6 7" key="1">
    <citation type="submission" date="2017-10" db="EMBL/GenBank/DDBJ databases">
        <title>Sequencing the genomes of 1000 actinobacteria strains.</title>
        <authorList>
            <person name="Klenk H.-P."/>
        </authorList>
    </citation>
    <scope>NUCLEOTIDE SEQUENCE [LARGE SCALE GENOMIC DNA]</scope>
    <source>
        <strain evidence="6 7">DSM 20688</strain>
    </source>
</reference>
<dbReference type="GO" id="GO:0055070">
    <property type="term" value="P:copper ion homeostasis"/>
    <property type="evidence" value="ECO:0007669"/>
    <property type="project" value="TreeGrafter"/>
</dbReference>
<dbReference type="InterPro" id="IPR036163">
    <property type="entry name" value="HMA_dom_sf"/>
</dbReference>
<dbReference type="Pfam" id="PF00122">
    <property type="entry name" value="E1-E2_ATPase"/>
    <property type="match status" value="1"/>
</dbReference>
<dbReference type="Proteomes" id="UP000221653">
    <property type="component" value="Unassembled WGS sequence"/>
</dbReference>
<keyword evidence="4" id="KW-0472">Membrane</keyword>
<dbReference type="GO" id="GO:0043682">
    <property type="term" value="F:P-type divalent copper transporter activity"/>
    <property type="evidence" value="ECO:0007669"/>
    <property type="project" value="TreeGrafter"/>
</dbReference>
<feature type="transmembrane region" description="Helical" evidence="4">
    <location>
        <begin position="134"/>
        <end position="153"/>
    </location>
</feature>
<evidence type="ECO:0000256" key="2">
    <source>
        <dbReference type="ARBA" id="ARBA00022723"/>
    </source>
</evidence>
<gene>
    <name evidence="6" type="ORF">ATK06_0376</name>
</gene>
<feature type="transmembrane region" description="Helical" evidence="4">
    <location>
        <begin position="418"/>
        <end position="444"/>
    </location>
</feature>
<keyword evidence="2" id="KW-0479">Metal-binding</keyword>
<dbReference type="GO" id="GO:0000166">
    <property type="term" value="F:nucleotide binding"/>
    <property type="evidence" value="ECO:0007669"/>
    <property type="project" value="InterPro"/>
</dbReference>
<feature type="domain" description="P-type ATPase A" evidence="5">
    <location>
        <begin position="279"/>
        <end position="370"/>
    </location>
</feature>
<dbReference type="InterPro" id="IPR036412">
    <property type="entry name" value="HAD-like_sf"/>
</dbReference>
<protein>
    <submittedName>
        <fullName evidence="6">Cu+-exporting ATPase</fullName>
    </submittedName>
</protein>
<comment type="caution">
    <text evidence="6">The sequence shown here is derived from an EMBL/GenBank/DDBJ whole genome shotgun (WGS) entry which is preliminary data.</text>
</comment>
<dbReference type="SUPFAM" id="SSF56784">
    <property type="entry name" value="HAD-like"/>
    <property type="match status" value="1"/>
</dbReference>
<evidence type="ECO:0000259" key="5">
    <source>
        <dbReference type="Pfam" id="PF00122"/>
    </source>
</evidence>
<keyword evidence="3" id="KW-1278">Translocase</keyword>
<evidence type="ECO:0000256" key="1">
    <source>
        <dbReference type="ARBA" id="ARBA00004141"/>
    </source>
</evidence>
<sequence>MAVANNNALISYVFHVEGVVDGPHTTALERALEAIDGVHAHVVYPTHTAWVTAPRATDVAKLITAFEDNGVTATLTDSSIHRRDREESFPLRKRAVVPDRTMRVAQRAGWFIHSKPVPQPLHDTLYTPRHLITWARVIIAIVFTVPVLALTYMEELQFYGWQWALAVVSAPVVIWCAWPFHRAFLGGVRRGVATLDGASSIAIVSAYLWSLGTLFLTPAGDPEWSAAPDWFGVFNEGPEFFYDVACGITALLLFGRRLSLQTRPSLAADVARERVDPESEVTVVYKGQHLETPVNELNPGDDVSLKPGQRVPFDGMVVGGSATIRPSVVEPSGRRTVSVDDTVFAGALIIDKPLKIRVVRSGHGTRAAAVERWVGTVQNRLRKRMEEATKTASRIIPIAFFVAVLAGIVWYVSTRHAVAAFAVYLSVLAVVAPTAYALAAALPLRLGVEVAARRGILVREGVTFRTLRDMDTVVFNRVGSLVEQEMTVRDVTVARGEDPELVLRVAAALCMESNHPASQALVHAARQSRDNDSGRTQYWVDVEAVDIDVSGNFTARIELKVGETTHEVDARLWRPRHLAELRGPLGRAAVSGGTPLVVSWAGKDRGVISLRDRVKDDAVESINQLEYMGLSTVLLSRDTYPVARRFASRLGMSQVLAGMAAGDKPKSVRGLKVRGAHVAMVGDVSVTEVLKVADAGILLSDSVPVLPTEEEDRPGRDAVIMRRDVSAVPELFRMARSVCQVVDRNYAITTVYNIAGVAVALSGVLHPMAATLLMLVCSLLVDLGSNTVRR</sequence>
<accession>A0A2A9DLR9</accession>
<dbReference type="PANTHER" id="PTHR43520:SF8">
    <property type="entry name" value="P-TYPE CU(+) TRANSPORTER"/>
    <property type="match status" value="1"/>
</dbReference>
<feature type="transmembrane region" description="Helical" evidence="4">
    <location>
        <begin position="392"/>
        <end position="412"/>
    </location>
</feature>
<dbReference type="InterPro" id="IPR008250">
    <property type="entry name" value="ATPase_P-typ_transduc_dom_A_sf"/>
</dbReference>
<dbReference type="InterPro" id="IPR023299">
    <property type="entry name" value="ATPase_P-typ_cyto_dom_N"/>
</dbReference>
<keyword evidence="4" id="KW-0812">Transmembrane</keyword>
<feature type="transmembrane region" description="Helical" evidence="4">
    <location>
        <begin position="159"/>
        <end position="180"/>
    </location>
</feature>
<dbReference type="SUPFAM" id="SSF81653">
    <property type="entry name" value="Calcium ATPase, transduction domain A"/>
    <property type="match status" value="1"/>
</dbReference>
<evidence type="ECO:0000313" key="7">
    <source>
        <dbReference type="Proteomes" id="UP000221653"/>
    </source>
</evidence>
<name>A0A2A9DLR9_9CORY</name>
<dbReference type="SUPFAM" id="SSF81660">
    <property type="entry name" value="Metal cation-transporting ATPase, ATP-binding domain N"/>
    <property type="match status" value="1"/>
</dbReference>
<dbReference type="Gene3D" id="2.70.150.10">
    <property type="entry name" value="Calcium-transporting ATPase, cytoplasmic transduction domain A"/>
    <property type="match status" value="1"/>
</dbReference>
<dbReference type="InterPro" id="IPR023214">
    <property type="entry name" value="HAD_sf"/>
</dbReference>
<dbReference type="AlphaFoldDB" id="A0A2A9DLR9"/>
<proteinExistence type="predicted"/>
<dbReference type="STRING" id="1724.GCA_001044175_00858"/>
<comment type="subcellular location">
    <subcellularLocation>
        <location evidence="1">Membrane</location>
        <topology evidence="1">Multi-pass membrane protein</topology>
    </subcellularLocation>
</comment>
<dbReference type="EMBL" id="PDJF01000001">
    <property type="protein sequence ID" value="PFG27321.1"/>
    <property type="molecule type" value="Genomic_DNA"/>
</dbReference>
<keyword evidence="4" id="KW-1133">Transmembrane helix</keyword>
<feature type="transmembrane region" description="Helical" evidence="4">
    <location>
        <begin position="240"/>
        <end position="258"/>
    </location>
</feature>
<dbReference type="InterPro" id="IPR059000">
    <property type="entry name" value="ATPase_P-type_domA"/>
</dbReference>
<dbReference type="SUPFAM" id="SSF55008">
    <property type="entry name" value="HMA, heavy metal-associated domain"/>
    <property type="match status" value="1"/>
</dbReference>
<dbReference type="Gene3D" id="3.40.1110.10">
    <property type="entry name" value="Calcium-transporting ATPase, cytoplasmic domain N"/>
    <property type="match status" value="1"/>
</dbReference>
<dbReference type="Pfam" id="PF00702">
    <property type="entry name" value="Hydrolase"/>
    <property type="match status" value="1"/>
</dbReference>
<dbReference type="GO" id="GO:0016020">
    <property type="term" value="C:membrane"/>
    <property type="evidence" value="ECO:0007669"/>
    <property type="project" value="TreeGrafter"/>
</dbReference>
<keyword evidence="7" id="KW-1185">Reference proteome</keyword>
<dbReference type="GO" id="GO:0005507">
    <property type="term" value="F:copper ion binding"/>
    <property type="evidence" value="ECO:0007669"/>
    <property type="project" value="TreeGrafter"/>
</dbReference>
<feature type="transmembrane region" description="Helical" evidence="4">
    <location>
        <begin position="201"/>
        <end position="220"/>
    </location>
</feature>
<dbReference type="Gene3D" id="3.40.50.1000">
    <property type="entry name" value="HAD superfamily/HAD-like"/>
    <property type="match status" value="1"/>
</dbReference>
<evidence type="ECO:0000256" key="4">
    <source>
        <dbReference type="SAM" id="Phobius"/>
    </source>
</evidence>
<evidence type="ECO:0000313" key="6">
    <source>
        <dbReference type="EMBL" id="PFG27321.1"/>
    </source>
</evidence>
<evidence type="ECO:0000256" key="3">
    <source>
        <dbReference type="ARBA" id="ARBA00022967"/>
    </source>
</evidence>
<organism evidence="6 7">
    <name type="scientific">Corynebacterium renale</name>
    <dbReference type="NCBI Taxonomy" id="1724"/>
    <lineage>
        <taxon>Bacteria</taxon>
        <taxon>Bacillati</taxon>
        <taxon>Actinomycetota</taxon>
        <taxon>Actinomycetes</taxon>
        <taxon>Mycobacteriales</taxon>
        <taxon>Corynebacteriaceae</taxon>
        <taxon>Corynebacterium</taxon>
    </lineage>
</organism>